<dbReference type="AlphaFoldDB" id="A0A285GNY0"/>
<feature type="transmembrane region" description="Helical" evidence="7">
    <location>
        <begin position="42"/>
        <end position="69"/>
    </location>
</feature>
<feature type="domain" description="VTT" evidence="8">
    <location>
        <begin position="36"/>
        <end position="161"/>
    </location>
</feature>
<accession>A0A285GNY0</accession>
<dbReference type="InterPro" id="IPR032818">
    <property type="entry name" value="DedA-like"/>
</dbReference>
<keyword evidence="3 7" id="KW-1003">Cell membrane</keyword>
<dbReference type="PANTHER" id="PTHR30353:SF15">
    <property type="entry name" value="INNER MEMBRANE PROTEIN YABI"/>
    <property type="match status" value="1"/>
</dbReference>
<proteinExistence type="inferred from homology"/>
<keyword evidence="10" id="KW-1185">Reference proteome</keyword>
<evidence type="ECO:0000259" key="8">
    <source>
        <dbReference type="Pfam" id="PF09335"/>
    </source>
</evidence>
<evidence type="ECO:0000256" key="2">
    <source>
        <dbReference type="ARBA" id="ARBA00010792"/>
    </source>
</evidence>
<reference evidence="9 10" key="1">
    <citation type="submission" date="2017-09" db="EMBL/GenBank/DDBJ databases">
        <authorList>
            <person name="Ehlers B."/>
            <person name="Leendertz F.H."/>
        </authorList>
    </citation>
    <scope>NUCLEOTIDE SEQUENCE [LARGE SCALE GENOMIC DNA]</scope>
    <source>
        <strain evidence="9 10">CGMCC 4.6857</strain>
    </source>
</reference>
<evidence type="ECO:0000256" key="7">
    <source>
        <dbReference type="RuleBase" id="RU367016"/>
    </source>
</evidence>
<dbReference type="Proteomes" id="UP000219612">
    <property type="component" value="Unassembled WGS sequence"/>
</dbReference>
<comment type="similarity">
    <text evidence="2 7">Belongs to the DedA family.</text>
</comment>
<feature type="transmembrane region" description="Helical" evidence="7">
    <location>
        <begin position="12"/>
        <end position="36"/>
    </location>
</feature>
<evidence type="ECO:0000256" key="4">
    <source>
        <dbReference type="ARBA" id="ARBA00022692"/>
    </source>
</evidence>
<dbReference type="OrthoDB" id="9813426at2"/>
<keyword evidence="4 7" id="KW-0812">Transmembrane</keyword>
<protein>
    <submittedName>
        <fullName evidence="9">Membrane-associated protein</fullName>
    </submittedName>
</protein>
<dbReference type="RefSeq" id="WP_097319056.1">
    <property type="nucleotide sequence ID" value="NZ_OBDY01000002.1"/>
</dbReference>
<name>A0A285GNY0_9ACTN</name>
<evidence type="ECO:0000256" key="3">
    <source>
        <dbReference type="ARBA" id="ARBA00022475"/>
    </source>
</evidence>
<evidence type="ECO:0000313" key="10">
    <source>
        <dbReference type="Proteomes" id="UP000219612"/>
    </source>
</evidence>
<keyword evidence="5 7" id="KW-1133">Transmembrane helix</keyword>
<dbReference type="Pfam" id="PF09335">
    <property type="entry name" value="VTT_dom"/>
    <property type="match status" value="1"/>
</dbReference>
<keyword evidence="6 7" id="KW-0472">Membrane</keyword>
<dbReference type="GO" id="GO:0005886">
    <property type="term" value="C:plasma membrane"/>
    <property type="evidence" value="ECO:0007669"/>
    <property type="project" value="UniProtKB-SubCell"/>
</dbReference>
<evidence type="ECO:0000256" key="1">
    <source>
        <dbReference type="ARBA" id="ARBA00004651"/>
    </source>
</evidence>
<sequence>MNQLLTLASSAPAWLAYLVIGLLAFVESAAFVGLVFPGEAALVVGGVLAGTGHLSLPVLLTIAIVAAILGDSAGYEIGRLGGDAIKSSRPGRLIGEKRWAKAETFTRKHGNGAVVAGRWVGLMRALVPALAGMTLMPYRKFLLFNAIGGSLWATAVVLGGYFAGTSWRQLESALGNISTVAIGAAAAGVALLLLLRRRTSARSHV</sequence>
<organism evidence="9 10">
    <name type="scientific">Paractinoplanes atraurantiacus</name>
    <dbReference type="NCBI Taxonomy" id="1036182"/>
    <lineage>
        <taxon>Bacteria</taxon>
        <taxon>Bacillati</taxon>
        <taxon>Actinomycetota</taxon>
        <taxon>Actinomycetes</taxon>
        <taxon>Micromonosporales</taxon>
        <taxon>Micromonosporaceae</taxon>
        <taxon>Paractinoplanes</taxon>
    </lineage>
</organism>
<evidence type="ECO:0000313" key="9">
    <source>
        <dbReference type="EMBL" id="SNY25272.1"/>
    </source>
</evidence>
<feature type="transmembrane region" description="Helical" evidence="7">
    <location>
        <begin position="174"/>
        <end position="195"/>
    </location>
</feature>
<feature type="transmembrane region" description="Helical" evidence="7">
    <location>
        <begin position="141"/>
        <end position="162"/>
    </location>
</feature>
<comment type="subcellular location">
    <subcellularLocation>
        <location evidence="1 7">Cell membrane</location>
        <topology evidence="1 7">Multi-pass membrane protein</topology>
    </subcellularLocation>
</comment>
<dbReference type="InterPro" id="IPR032816">
    <property type="entry name" value="VTT_dom"/>
</dbReference>
<evidence type="ECO:0000256" key="6">
    <source>
        <dbReference type="ARBA" id="ARBA00023136"/>
    </source>
</evidence>
<gene>
    <name evidence="9" type="ORF">SAMN05421748_102306</name>
</gene>
<evidence type="ECO:0000256" key="5">
    <source>
        <dbReference type="ARBA" id="ARBA00022989"/>
    </source>
</evidence>
<dbReference type="PANTHER" id="PTHR30353">
    <property type="entry name" value="INNER MEMBRANE PROTEIN DEDA-RELATED"/>
    <property type="match status" value="1"/>
</dbReference>
<dbReference type="EMBL" id="OBDY01000002">
    <property type="protein sequence ID" value="SNY25272.1"/>
    <property type="molecule type" value="Genomic_DNA"/>
</dbReference>